<evidence type="ECO:0000313" key="2">
    <source>
        <dbReference type="Proteomes" id="UP000828390"/>
    </source>
</evidence>
<accession>A0A9D4RZX1</accession>
<dbReference type="EMBL" id="JAIWYP010000001">
    <property type="protein sequence ID" value="KAH3887086.1"/>
    <property type="molecule type" value="Genomic_DNA"/>
</dbReference>
<keyword evidence="2" id="KW-1185">Reference proteome</keyword>
<organism evidence="1 2">
    <name type="scientific">Dreissena polymorpha</name>
    <name type="common">Zebra mussel</name>
    <name type="synonym">Mytilus polymorpha</name>
    <dbReference type="NCBI Taxonomy" id="45954"/>
    <lineage>
        <taxon>Eukaryota</taxon>
        <taxon>Metazoa</taxon>
        <taxon>Spiralia</taxon>
        <taxon>Lophotrochozoa</taxon>
        <taxon>Mollusca</taxon>
        <taxon>Bivalvia</taxon>
        <taxon>Autobranchia</taxon>
        <taxon>Heteroconchia</taxon>
        <taxon>Euheterodonta</taxon>
        <taxon>Imparidentia</taxon>
        <taxon>Neoheterodontei</taxon>
        <taxon>Myida</taxon>
        <taxon>Dreissenoidea</taxon>
        <taxon>Dreissenidae</taxon>
        <taxon>Dreissena</taxon>
    </lineage>
</organism>
<evidence type="ECO:0000313" key="1">
    <source>
        <dbReference type="EMBL" id="KAH3887086.1"/>
    </source>
</evidence>
<protein>
    <submittedName>
        <fullName evidence="1">Uncharacterized protein</fullName>
    </submittedName>
</protein>
<reference evidence="1" key="2">
    <citation type="submission" date="2020-11" db="EMBL/GenBank/DDBJ databases">
        <authorList>
            <person name="McCartney M.A."/>
            <person name="Auch B."/>
            <person name="Kono T."/>
            <person name="Mallez S."/>
            <person name="Becker A."/>
            <person name="Gohl D.M."/>
            <person name="Silverstein K.A.T."/>
            <person name="Koren S."/>
            <person name="Bechman K.B."/>
            <person name="Herman A."/>
            <person name="Abrahante J.E."/>
            <person name="Garbe J."/>
        </authorList>
    </citation>
    <scope>NUCLEOTIDE SEQUENCE</scope>
    <source>
        <strain evidence="1">Duluth1</strain>
        <tissue evidence="1">Whole animal</tissue>
    </source>
</reference>
<gene>
    <name evidence="1" type="ORF">DPMN_011101</name>
</gene>
<reference evidence="1" key="1">
    <citation type="journal article" date="2019" name="bioRxiv">
        <title>The Genome of the Zebra Mussel, Dreissena polymorpha: A Resource for Invasive Species Research.</title>
        <authorList>
            <person name="McCartney M.A."/>
            <person name="Auch B."/>
            <person name="Kono T."/>
            <person name="Mallez S."/>
            <person name="Zhang Y."/>
            <person name="Obille A."/>
            <person name="Becker A."/>
            <person name="Abrahante J.E."/>
            <person name="Garbe J."/>
            <person name="Badalamenti J.P."/>
            <person name="Herman A."/>
            <person name="Mangelson H."/>
            <person name="Liachko I."/>
            <person name="Sullivan S."/>
            <person name="Sone E.D."/>
            <person name="Koren S."/>
            <person name="Silverstein K.A.T."/>
            <person name="Beckman K.B."/>
            <person name="Gohl D.M."/>
        </authorList>
    </citation>
    <scope>NUCLEOTIDE SEQUENCE</scope>
    <source>
        <strain evidence="1">Duluth1</strain>
        <tissue evidence="1">Whole animal</tissue>
    </source>
</reference>
<dbReference type="Proteomes" id="UP000828390">
    <property type="component" value="Unassembled WGS sequence"/>
</dbReference>
<comment type="caution">
    <text evidence="1">The sequence shown here is derived from an EMBL/GenBank/DDBJ whole genome shotgun (WGS) entry which is preliminary data.</text>
</comment>
<sequence>MIVVTVNTGYMLTKQGTDGQASITILGISYGSNGGEYIRSTIPECQECHTIISS</sequence>
<name>A0A9D4RZX1_DREPO</name>
<dbReference type="AlphaFoldDB" id="A0A9D4RZX1"/>
<proteinExistence type="predicted"/>